<gene>
    <name evidence="4" type="primary">minC</name>
    <name evidence="6" type="ORF">IX53_00205</name>
</gene>
<dbReference type="KEGG" id="kpf:IX53_00205"/>
<dbReference type="GO" id="GO:0000902">
    <property type="term" value="P:cell morphogenesis"/>
    <property type="evidence" value="ECO:0007669"/>
    <property type="project" value="InterPro"/>
</dbReference>
<sequence>MTKRGLILLIEAYTSVEALKQEIMAKFSEAKDFFSEGDEISLMLTQETSKPDDIVNIVSLLNNMGVKVKDILVGSLEKADVKIGQKYNLVREKVTEVRGALVVKRNLRSGQIVVHNYDVIVMGNVHTGAEIIAGGSIVVFGSAKGILRAGYSVGNEAVIAAIELSPSLLQIGGTISQDYERLSQPAVAHIRTGRVVVESFDNLKFETKGGTL</sequence>
<dbReference type="InterPro" id="IPR016098">
    <property type="entry name" value="CAP/MinC_C"/>
</dbReference>
<evidence type="ECO:0000313" key="7">
    <source>
        <dbReference type="Proteomes" id="UP000035159"/>
    </source>
</evidence>
<comment type="subunit">
    <text evidence="4">Interacts with MinD and FtsZ.</text>
</comment>
<dbReference type="Pfam" id="PF03775">
    <property type="entry name" value="MinC_C"/>
    <property type="match status" value="1"/>
</dbReference>
<evidence type="ECO:0000259" key="5">
    <source>
        <dbReference type="Pfam" id="PF03775"/>
    </source>
</evidence>
<evidence type="ECO:0000256" key="2">
    <source>
        <dbReference type="ARBA" id="ARBA00023210"/>
    </source>
</evidence>
<keyword evidence="3 4" id="KW-0131">Cell cycle</keyword>
<dbReference type="SUPFAM" id="SSF64043">
    <property type="entry name" value="Cell-division inhibitor MinC, N-terminal domain"/>
    <property type="match status" value="1"/>
</dbReference>
<dbReference type="AlphaFoldDB" id="A0A0G2ZF51"/>
<dbReference type="GO" id="GO:1901891">
    <property type="term" value="P:regulation of cell septum assembly"/>
    <property type="evidence" value="ECO:0007669"/>
    <property type="project" value="InterPro"/>
</dbReference>
<keyword evidence="2 4" id="KW-0717">Septation</keyword>
<keyword evidence="1 4" id="KW-0132">Cell division</keyword>
<dbReference type="PATRIC" id="fig|1330330.3.peg.41"/>
<proteinExistence type="inferred from homology"/>
<accession>A0A0G2ZF51</accession>
<dbReference type="Gene3D" id="3.30.750.50">
    <property type="entry name" value="Cell-division inhibitor MinC, N-terminal domain"/>
    <property type="match status" value="1"/>
</dbReference>
<dbReference type="GO" id="GO:0000917">
    <property type="term" value="P:division septum assembly"/>
    <property type="evidence" value="ECO:0007669"/>
    <property type="project" value="UniProtKB-KW"/>
</dbReference>
<evidence type="ECO:0000256" key="3">
    <source>
        <dbReference type="ARBA" id="ARBA00023306"/>
    </source>
</evidence>
<dbReference type="EMBL" id="CP011232">
    <property type="protein sequence ID" value="AKI98169.1"/>
    <property type="molecule type" value="Genomic_DNA"/>
</dbReference>
<comment type="similarity">
    <text evidence="4">Belongs to the MinC family.</text>
</comment>
<dbReference type="PANTHER" id="PTHR34108:SF1">
    <property type="entry name" value="SEPTUM SITE-DETERMINING PROTEIN MINC"/>
    <property type="match status" value="1"/>
</dbReference>
<dbReference type="Proteomes" id="UP000035159">
    <property type="component" value="Chromosome"/>
</dbReference>
<evidence type="ECO:0000256" key="1">
    <source>
        <dbReference type="ARBA" id="ARBA00022618"/>
    </source>
</evidence>
<dbReference type="HAMAP" id="MF_00267">
    <property type="entry name" value="MinC"/>
    <property type="match status" value="1"/>
</dbReference>
<dbReference type="InterPro" id="IPR013033">
    <property type="entry name" value="MinC"/>
</dbReference>
<evidence type="ECO:0000313" key="6">
    <source>
        <dbReference type="EMBL" id="AKI98169.1"/>
    </source>
</evidence>
<dbReference type="STRING" id="1330330.IX53_00205"/>
<dbReference type="NCBIfam" id="NF010598">
    <property type="entry name" value="PRK13992.1"/>
    <property type="match status" value="1"/>
</dbReference>
<comment type="function">
    <text evidence="4">Cell division inhibitor that blocks the formation of polar Z ring septums. Rapidly oscillates between the poles of the cell to destabilize FtsZ filaments that have formed before they mature into polar Z rings. Prevents FtsZ polymerization.</text>
</comment>
<dbReference type="NCBIfam" id="TIGR01222">
    <property type="entry name" value="minC"/>
    <property type="match status" value="1"/>
</dbReference>
<dbReference type="Gene3D" id="2.160.20.70">
    <property type="match status" value="1"/>
</dbReference>
<name>A0A0G2ZF51_9BACT</name>
<feature type="domain" description="Septum formation inhibitor MinC C-terminal" evidence="5">
    <location>
        <begin position="102"/>
        <end position="196"/>
    </location>
</feature>
<dbReference type="SUPFAM" id="SSF63848">
    <property type="entry name" value="Cell-division inhibitor MinC, C-terminal domain"/>
    <property type="match status" value="1"/>
</dbReference>
<dbReference type="InterPro" id="IPR005526">
    <property type="entry name" value="Septum_form_inhib_MinC_C"/>
</dbReference>
<reference evidence="6 7" key="1">
    <citation type="submission" date="2015-04" db="EMBL/GenBank/DDBJ databases">
        <title>Complete Genome Sequence of Kosmotoga pacifica SLHLJ1.</title>
        <authorList>
            <person name="Jiang L.J."/>
            <person name="Shao Z.Z."/>
            <person name="Jebbar M."/>
        </authorList>
    </citation>
    <scope>NUCLEOTIDE SEQUENCE [LARGE SCALE GENOMIC DNA]</scope>
    <source>
        <strain evidence="6 7">SLHLJ1</strain>
    </source>
</reference>
<evidence type="ECO:0000256" key="4">
    <source>
        <dbReference type="HAMAP-Rule" id="MF_00267"/>
    </source>
</evidence>
<keyword evidence="7" id="KW-1185">Reference proteome</keyword>
<dbReference type="InterPro" id="IPR036145">
    <property type="entry name" value="MinC_C_sf"/>
</dbReference>
<dbReference type="PANTHER" id="PTHR34108">
    <property type="entry name" value="SEPTUM SITE-DETERMINING PROTEIN MINC"/>
    <property type="match status" value="1"/>
</dbReference>
<organism evidence="6 7">
    <name type="scientific">Kosmotoga pacifica</name>
    <dbReference type="NCBI Taxonomy" id="1330330"/>
    <lineage>
        <taxon>Bacteria</taxon>
        <taxon>Thermotogati</taxon>
        <taxon>Thermotogota</taxon>
        <taxon>Thermotogae</taxon>
        <taxon>Kosmotogales</taxon>
        <taxon>Kosmotogaceae</taxon>
        <taxon>Kosmotoga</taxon>
    </lineage>
</organism>
<protein>
    <recommendedName>
        <fullName evidence="4">Probable septum site-determining protein MinC</fullName>
    </recommendedName>
</protein>